<evidence type="ECO:0000256" key="1">
    <source>
        <dbReference type="SAM" id="MobiDB-lite"/>
    </source>
</evidence>
<keyword evidence="4" id="KW-1185">Reference proteome</keyword>
<organism evidence="3 4">
    <name type="scientific">Aeromonas jandaei</name>
    <dbReference type="NCBI Taxonomy" id="650"/>
    <lineage>
        <taxon>Bacteria</taxon>
        <taxon>Pseudomonadati</taxon>
        <taxon>Pseudomonadota</taxon>
        <taxon>Gammaproteobacteria</taxon>
        <taxon>Aeromonadales</taxon>
        <taxon>Aeromonadaceae</taxon>
        <taxon>Aeromonas</taxon>
    </lineage>
</organism>
<keyword evidence="2" id="KW-0472">Membrane</keyword>
<gene>
    <name evidence="3" type="ORF">I6H43_17795</name>
</gene>
<evidence type="ECO:0008006" key="5">
    <source>
        <dbReference type="Google" id="ProtNLM"/>
    </source>
</evidence>
<accession>A0A7T4A8N8</accession>
<sequence length="173" mass="19293">MNTSPRHTALDSDLGVLPRQEGTPSRGGDNAQLQWVIESITQLKASHEAIGRQLKADHESLTVEVRTGKESLATSIEHKLELLKTTTAQKNDTIDAKISAMDERLIEKHRAIEERIIQNHSLLMAKIENAELKVGKAHSDARFDTMKWVIGLAVAFPSVAWMVVQLFNNFSKT</sequence>
<dbReference type="EMBL" id="CP066092">
    <property type="protein sequence ID" value="QQB19350.1"/>
    <property type="molecule type" value="Genomic_DNA"/>
</dbReference>
<feature type="region of interest" description="Disordered" evidence="1">
    <location>
        <begin position="1"/>
        <end position="30"/>
    </location>
</feature>
<name>A0A7T4A8N8_AERJA</name>
<dbReference type="Proteomes" id="UP000595481">
    <property type="component" value="Chromosome"/>
</dbReference>
<keyword evidence="2" id="KW-0812">Transmembrane</keyword>
<protein>
    <recommendedName>
        <fullName evidence="5">DUF1640 domain-containing protein</fullName>
    </recommendedName>
</protein>
<evidence type="ECO:0000313" key="4">
    <source>
        <dbReference type="Proteomes" id="UP000595481"/>
    </source>
</evidence>
<keyword evidence="2" id="KW-1133">Transmembrane helix</keyword>
<evidence type="ECO:0000256" key="2">
    <source>
        <dbReference type="SAM" id="Phobius"/>
    </source>
</evidence>
<reference evidence="3 4" key="1">
    <citation type="submission" date="2020-12" db="EMBL/GenBank/DDBJ databases">
        <title>FDA dAtabase for Regulatory Grade micrObial Sequences (FDA-ARGOS): Supporting development and validation of Infectious Disease Dx tests.</title>
        <authorList>
            <person name="Sproer C."/>
            <person name="Gronow S."/>
            <person name="Severitt S."/>
            <person name="Schroder I."/>
            <person name="Tallon L."/>
            <person name="Sadzewicz L."/>
            <person name="Zhao X."/>
            <person name="Boylan J."/>
            <person name="Ott S."/>
            <person name="Bowen H."/>
            <person name="Vavikolanu K."/>
            <person name="Mehta A."/>
            <person name="Aluvathingal J."/>
            <person name="Nadendla S."/>
            <person name="Lowell S."/>
            <person name="Myers T."/>
            <person name="Yan Y."/>
            <person name="Sichtig H."/>
        </authorList>
    </citation>
    <scope>NUCLEOTIDE SEQUENCE [LARGE SCALE GENOMIC DNA]</scope>
    <source>
        <strain evidence="3 4">FDAARGOS_986</strain>
    </source>
</reference>
<proteinExistence type="predicted"/>
<feature type="transmembrane region" description="Helical" evidence="2">
    <location>
        <begin position="148"/>
        <end position="167"/>
    </location>
</feature>
<evidence type="ECO:0000313" key="3">
    <source>
        <dbReference type="EMBL" id="QQB19350.1"/>
    </source>
</evidence>
<dbReference type="GeneID" id="69553167"/>
<dbReference type="RefSeq" id="WP_042031408.1">
    <property type="nucleotide sequence ID" value="NZ_CAWMFX010000027.1"/>
</dbReference>